<evidence type="ECO:0000313" key="3">
    <source>
        <dbReference type="EMBL" id="PJF35253.1"/>
    </source>
</evidence>
<evidence type="ECO:0000313" key="4">
    <source>
        <dbReference type="Proteomes" id="UP000229681"/>
    </source>
</evidence>
<organism evidence="3 4">
    <name type="scientific">Candidatus Thermofonsia Clade 1 bacterium</name>
    <dbReference type="NCBI Taxonomy" id="2364210"/>
    <lineage>
        <taxon>Bacteria</taxon>
        <taxon>Bacillati</taxon>
        <taxon>Chloroflexota</taxon>
        <taxon>Candidatus Thermofontia</taxon>
        <taxon>Candidatus Thermofonsia Clade 1</taxon>
    </lineage>
</organism>
<keyword evidence="1" id="KW-1133">Transmembrane helix</keyword>
<keyword evidence="1" id="KW-0472">Membrane</keyword>
<dbReference type="SUPFAM" id="SSF55781">
    <property type="entry name" value="GAF domain-like"/>
    <property type="match status" value="1"/>
</dbReference>
<dbReference type="CDD" id="cd06225">
    <property type="entry name" value="HAMP"/>
    <property type="match status" value="1"/>
</dbReference>
<sequence>MNLTQRFLSLPLRWKILGSLLIAAALIIGLVLFAASRFAQNVQPIGNVLVESLARERSTTLQAIVNSVSANLRNLVENPPLQDAYALLVASGEGTTNQASRRLIEGVFQNVLDNNPAYWQVRFVSIGGRTLVSVPSQPQVPESQQEYFKFLQRDLTFSGTFIGPIIRRGNDFEVDFAAIVRRSGRPIGYLVVSLDPTGRNSPTQPSILTALRPLSVPAGVIGFYLILPDGRIDTISESVAEQTAEQRARAQQLAERTFTQPVNYLSPVTNRFVRGFAVPVRGMNRVLVAEVQVVLTARNDEAARFLAEFSLIVLGALGIIGLVALYLDWSVVRPARLVSQVAQKVLQGHAADEVPIKQRDEIGGLAAAVSALSNLSRQDAQTLERRLAQRSREIELTRAIGRILFDLRDTESLLQRLVELLSEKFPELDHAHIFRYDPTSQTLVLRAAKARGGESPLRRGYRLSVSQRTVVGRAIQSGQATLQIFEESMPNELLARTRAELALPLHMRNGLFGALDLHSYRAEAFGDAEIALFQAIADQIAVAIANLQLFEESQARLAEIEDLNRRMLGEAWRGYEVARRRAAPRRGFTAPEHDAQWSELQLRAYYSGKLQERIDGDNVTFAVPVTLRGQSFGAVEWTVPRANYNNNMRLLAQELASRLAVSADNARLLEQSKRLADRERLVNSISERLSQQVGVEQVLQAAIRELGQALRLPQASIELSTRVLSALETESEGSYERKME</sequence>
<name>A0A2M8PCH7_9CHLR</name>
<accession>A0A2M8PCH7</accession>
<keyword evidence="1" id="KW-0812">Transmembrane</keyword>
<dbReference type="InterPro" id="IPR003018">
    <property type="entry name" value="GAF"/>
</dbReference>
<evidence type="ECO:0000256" key="1">
    <source>
        <dbReference type="SAM" id="Phobius"/>
    </source>
</evidence>
<dbReference type="AlphaFoldDB" id="A0A2M8PCH7"/>
<evidence type="ECO:0000259" key="2">
    <source>
        <dbReference type="SMART" id="SM00065"/>
    </source>
</evidence>
<dbReference type="Pfam" id="PF13185">
    <property type="entry name" value="GAF_2"/>
    <property type="match status" value="1"/>
</dbReference>
<reference evidence="3 4" key="1">
    <citation type="submission" date="2017-11" db="EMBL/GenBank/DDBJ databases">
        <title>Evolution of Phototrophy in the Chloroflexi Phylum Driven by Horizontal Gene Transfer.</title>
        <authorList>
            <person name="Ward L.M."/>
            <person name="Hemp J."/>
            <person name="Shih P.M."/>
            <person name="Mcglynn S.E."/>
            <person name="Fischer W."/>
        </authorList>
    </citation>
    <scope>NUCLEOTIDE SEQUENCE [LARGE SCALE GENOMIC DNA]</scope>
    <source>
        <strain evidence="3">JP3_13</strain>
    </source>
</reference>
<feature type="transmembrane region" description="Helical" evidence="1">
    <location>
        <begin position="305"/>
        <end position="327"/>
    </location>
</feature>
<dbReference type="SUPFAM" id="SSF103190">
    <property type="entry name" value="Sensory domain-like"/>
    <property type="match status" value="1"/>
</dbReference>
<gene>
    <name evidence="3" type="ORF">CUN49_11500</name>
</gene>
<dbReference type="InterPro" id="IPR029016">
    <property type="entry name" value="GAF-like_dom_sf"/>
</dbReference>
<proteinExistence type="predicted"/>
<dbReference type="Gene3D" id="6.10.340.10">
    <property type="match status" value="1"/>
</dbReference>
<dbReference type="Proteomes" id="UP000229681">
    <property type="component" value="Unassembled WGS sequence"/>
</dbReference>
<feature type="domain" description="GAF" evidence="2">
    <location>
        <begin position="409"/>
        <end position="554"/>
    </location>
</feature>
<dbReference type="EMBL" id="PGTM01000183">
    <property type="protein sequence ID" value="PJF35253.1"/>
    <property type="molecule type" value="Genomic_DNA"/>
</dbReference>
<dbReference type="InterPro" id="IPR029151">
    <property type="entry name" value="Sensor-like_sf"/>
</dbReference>
<protein>
    <recommendedName>
        <fullName evidence="2">GAF domain-containing protein</fullName>
    </recommendedName>
</protein>
<dbReference type="Gene3D" id="3.30.450.40">
    <property type="match status" value="1"/>
</dbReference>
<comment type="caution">
    <text evidence="3">The sequence shown here is derived from an EMBL/GenBank/DDBJ whole genome shotgun (WGS) entry which is preliminary data.</text>
</comment>
<dbReference type="SMART" id="SM00065">
    <property type="entry name" value="GAF"/>
    <property type="match status" value="1"/>
</dbReference>